<evidence type="ECO:0000313" key="3">
    <source>
        <dbReference type="Proteomes" id="UP001160519"/>
    </source>
</evidence>
<accession>A0AA43TQL0</accession>
<dbReference type="AlphaFoldDB" id="A0AA43TQL0"/>
<sequence>MIILNLKLKSRQQGAVTLLVVLVLAMVMAVVSLSTTRTGVMEQKITGNDIQAKGVFEGADAGVEYGQAYLTNDSSYSHYKALTWTTVDSNQSSSPNTASGAIASGNFSYTPAVTYQRVVNSDYIRITSTASAVGDNTVAATSEQYVKSLSLLNGGSAFNAPPLVLDGCLANVVGGPDIYVGTRTDGIAVATSISPANQGAWGDGSDADNVCLKQGHLNAHSGQPTGSAFTPGQAWEYIFGTTTRAQIQAKAAAEVAAGVGDSARNYVWVTDSGNYHDSWGSATHPVILVFAAEAACPKINGGPTIYGVVFVDASCTGANGWGGVTVYGSVTVNGGMKKLNANTTIHDWSAATGTTTSLGNSFIDGIYEIPGTWKDF</sequence>
<organism evidence="2 3">
    <name type="scientific">Candidatus Methylobacter titanis</name>
    <dbReference type="NCBI Taxonomy" id="3053457"/>
    <lineage>
        <taxon>Bacteria</taxon>
        <taxon>Pseudomonadati</taxon>
        <taxon>Pseudomonadota</taxon>
        <taxon>Gammaproteobacteria</taxon>
        <taxon>Methylococcales</taxon>
        <taxon>Methylococcaceae</taxon>
        <taxon>Methylobacter</taxon>
    </lineage>
</organism>
<reference evidence="2" key="1">
    <citation type="submission" date="2023-01" db="EMBL/GenBank/DDBJ databases">
        <title>Biogeochemical cycle of methane in antarctic sediments.</title>
        <authorList>
            <person name="Roldan D.M."/>
            <person name="Menes R.J."/>
        </authorList>
    </citation>
    <scope>NUCLEOTIDE SEQUENCE [LARGE SCALE GENOMIC DNA]</scope>
    <source>
        <strain evidence="2">K-2018 MAG008</strain>
    </source>
</reference>
<dbReference type="EMBL" id="JAQSDF010000052">
    <property type="protein sequence ID" value="MDI1231985.1"/>
    <property type="molecule type" value="Genomic_DNA"/>
</dbReference>
<dbReference type="Proteomes" id="UP001160519">
    <property type="component" value="Unassembled WGS sequence"/>
</dbReference>
<comment type="caution">
    <text evidence="2">The sequence shown here is derived from an EMBL/GenBank/DDBJ whole genome shotgun (WGS) entry which is preliminary data.</text>
</comment>
<keyword evidence="3" id="KW-1185">Reference proteome</keyword>
<gene>
    <name evidence="2" type="ORF">PSU93_12630</name>
</gene>
<evidence type="ECO:0000313" key="2">
    <source>
        <dbReference type="EMBL" id="MDI1231985.1"/>
    </source>
</evidence>
<protein>
    <submittedName>
        <fullName evidence="2">PilX N-terminal domain-containing pilus assembly protein</fullName>
    </submittedName>
</protein>
<dbReference type="InterPro" id="IPR025746">
    <property type="entry name" value="PilX_N_dom"/>
</dbReference>
<proteinExistence type="predicted"/>
<feature type="domain" description="Type 4 fimbrial biogenesis protein PilX N-terminal" evidence="1">
    <location>
        <begin position="13"/>
        <end position="64"/>
    </location>
</feature>
<name>A0AA43TQL0_9GAMM</name>
<evidence type="ECO:0000259" key="1">
    <source>
        <dbReference type="Pfam" id="PF14341"/>
    </source>
</evidence>
<dbReference type="Pfam" id="PF14341">
    <property type="entry name" value="PilX_N"/>
    <property type="match status" value="1"/>
</dbReference>